<keyword evidence="2" id="KW-1185">Reference proteome</keyword>
<dbReference type="EMBL" id="CP019475">
    <property type="protein sequence ID" value="UQC81129.1"/>
    <property type="molecule type" value="Genomic_DNA"/>
</dbReference>
<proteinExistence type="predicted"/>
<dbReference type="RefSeq" id="XP_049142757.1">
    <property type="nucleotide sequence ID" value="XM_049285614.1"/>
</dbReference>
<gene>
    <name evidence="1" type="ORF">CLUP02_06615</name>
</gene>
<name>A0A9Q8WF78_9PEZI</name>
<organism evidence="1 2">
    <name type="scientific">Colletotrichum lupini</name>
    <dbReference type="NCBI Taxonomy" id="145971"/>
    <lineage>
        <taxon>Eukaryota</taxon>
        <taxon>Fungi</taxon>
        <taxon>Dikarya</taxon>
        <taxon>Ascomycota</taxon>
        <taxon>Pezizomycotina</taxon>
        <taxon>Sordariomycetes</taxon>
        <taxon>Hypocreomycetidae</taxon>
        <taxon>Glomerellales</taxon>
        <taxon>Glomerellaceae</taxon>
        <taxon>Colletotrichum</taxon>
        <taxon>Colletotrichum acutatum species complex</taxon>
    </lineage>
</organism>
<accession>A0A9Q8WF78</accession>
<dbReference type="GeneID" id="73340624"/>
<dbReference type="Proteomes" id="UP000830671">
    <property type="component" value="Chromosome 3"/>
</dbReference>
<evidence type="ECO:0000313" key="2">
    <source>
        <dbReference type="Proteomes" id="UP000830671"/>
    </source>
</evidence>
<reference evidence="1" key="1">
    <citation type="journal article" date="2021" name="Mol. Plant Microbe Interact.">
        <title>Complete Genome Sequence of the Plant-Pathogenic Fungus Colletotrichum lupini.</title>
        <authorList>
            <person name="Baroncelli R."/>
            <person name="Pensec F."/>
            <person name="Da Lio D."/>
            <person name="Boufleur T."/>
            <person name="Vicente I."/>
            <person name="Sarrocco S."/>
            <person name="Picot A."/>
            <person name="Baraldi E."/>
            <person name="Sukno S."/>
            <person name="Thon M."/>
            <person name="Le Floch G."/>
        </authorList>
    </citation>
    <scope>NUCLEOTIDE SEQUENCE</scope>
    <source>
        <strain evidence="1">IMI 504893</strain>
    </source>
</reference>
<evidence type="ECO:0000313" key="1">
    <source>
        <dbReference type="EMBL" id="UQC81129.1"/>
    </source>
</evidence>
<dbReference type="KEGG" id="clup:CLUP02_06615"/>
<dbReference type="AlphaFoldDB" id="A0A9Q8WF78"/>
<protein>
    <submittedName>
        <fullName evidence="1">Uncharacterized protein</fullName>
    </submittedName>
</protein>
<sequence>MVFLASLPPAGLRRSTDVHCTDDGSRRLGGVSRDMDVVNAAHIEWARFL</sequence>